<evidence type="ECO:0000256" key="3">
    <source>
        <dbReference type="ARBA" id="ARBA00022692"/>
    </source>
</evidence>
<feature type="transmembrane region" description="Helical" evidence="6">
    <location>
        <begin position="373"/>
        <end position="398"/>
    </location>
</feature>
<dbReference type="EMBL" id="JANSLM010000012">
    <property type="protein sequence ID" value="MDT8841261.1"/>
    <property type="molecule type" value="Genomic_DNA"/>
</dbReference>
<keyword evidence="2" id="KW-0813">Transport</keyword>
<feature type="transmembrane region" description="Helical" evidence="6">
    <location>
        <begin position="319"/>
        <end position="341"/>
    </location>
</feature>
<evidence type="ECO:0000256" key="6">
    <source>
        <dbReference type="SAM" id="Phobius"/>
    </source>
</evidence>
<protein>
    <submittedName>
        <fullName evidence="9">MFS transporter</fullName>
    </submittedName>
    <submittedName>
        <fullName evidence="8">Major Facilitator Superfamily protein</fullName>
    </submittedName>
</protein>
<evidence type="ECO:0000313" key="11">
    <source>
        <dbReference type="Proteomes" id="UP001246473"/>
    </source>
</evidence>
<dbReference type="SUPFAM" id="SSF103473">
    <property type="entry name" value="MFS general substrate transporter"/>
    <property type="match status" value="1"/>
</dbReference>
<dbReference type="GO" id="GO:0022857">
    <property type="term" value="F:transmembrane transporter activity"/>
    <property type="evidence" value="ECO:0007669"/>
    <property type="project" value="InterPro"/>
</dbReference>
<evidence type="ECO:0000313" key="9">
    <source>
        <dbReference type="EMBL" id="MDT8841261.1"/>
    </source>
</evidence>
<keyword evidence="5 6" id="KW-0472">Membrane</keyword>
<dbReference type="Gene3D" id="1.20.1250.20">
    <property type="entry name" value="MFS general substrate transporter like domains"/>
    <property type="match status" value="2"/>
</dbReference>
<feature type="transmembrane region" description="Helical" evidence="6">
    <location>
        <begin position="91"/>
        <end position="109"/>
    </location>
</feature>
<feature type="transmembrane region" description="Helical" evidence="6">
    <location>
        <begin position="184"/>
        <end position="206"/>
    </location>
</feature>
<gene>
    <name evidence="8" type="ORF">OI25_3067</name>
    <name evidence="9" type="ORF">ParKJ_27925</name>
</gene>
<evidence type="ECO:0000256" key="4">
    <source>
        <dbReference type="ARBA" id="ARBA00022989"/>
    </source>
</evidence>
<evidence type="ECO:0000256" key="5">
    <source>
        <dbReference type="ARBA" id="ARBA00023136"/>
    </source>
</evidence>
<dbReference type="InterPro" id="IPR036259">
    <property type="entry name" value="MFS_trans_sf"/>
</dbReference>
<feature type="transmembrane region" description="Helical" evidence="6">
    <location>
        <begin position="149"/>
        <end position="172"/>
    </location>
</feature>
<feature type="transmembrane region" description="Helical" evidence="6">
    <location>
        <begin position="286"/>
        <end position="307"/>
    </location>
</feature>
<dbReference type="KEGG" id="bfn:OI25_3067"/>
<evidence type="ECO:0000256" key="1">
    <source>
        <dbReference type="ARBA" id="ARBA00004141"/>
    </source>
</evidence>
<reference evidence="8 10" key="1">
    <citation type="journal article" date="2015" name="Genome Announc.">
        <title>Complete genome sequences for 59 burkholderia isolates, both pathogenic and near neighbor.</title>
        <authorList>
            <person name="Johnson S.L."/>
            <person name="Bishop-Lilly K.A."/>
            <person name="Ladner J.T."/>
            <person name="Daligault H.E."/>
            <person name="Davenport K.W."/>
            <person name="Jaissle J."/>
            <person name="Frey K.G."/>
            <person name="Koroleva G.I."/>
            <person name="Bruce D.C."/>
            <person name="Coyne S.R."/>
            <person name="Broomall S.M."/>
            <person name="Li P.E."/>
            <person name="Teshima H."/>
            <person name="Gibbons H.S."/>
            <person name="Palacios G.F."/>
            <person name="Rosenzweig C.N."/>
            <person name="Redden C.L."/>
            <person name="Xu Y."/>
            <person name="Minogue T.D."/>
            <person name="Chain P.S."/>
        </authorList>
    </citation>
    <scope>NUCLEOTIDE SEQUENCE [LARGE SCALE GENOMIC DNA]</scope>
    <source>
        <strain evidence="8 10">ATCC BAA-463</strain>
    </source>
</reference>
<keyword evidence="4 6" id="KW-1133">Transmembrane helix</keyword>
<evidence type="ECO:0000256" key="2">
    <source>
        <dbReference type="ARBA" id="ARBA00022448"/>
    </source>
</evidence>
<accession>A0AAP5QBU3</accession>
<feature type="transmembrane region" description="Helical" evidence="6">
    <location>
        <begin position="253"/>
        <end position="274"/>
    </location>
</feature>
<dbReference type="RefSeq" id="WP_046568784.1">
    <property type="nucleotide sequence ID" value="NZ_CP010026.1"/>
</dbReference>
<feature type="domain" description="Major facilitator superfamily (MFS) profile" evidence="7">
    <location>
        <begin position="25"/>
        <end position="434"/>
    </location>
</feature>
<dbReference type="CDD" id="cd17319">
    <property type="entry name" value="MFS_ExuT_GudP_like"/>
    <property type="match status" value="1"/>
</dbReference>
<dbReference type="GO" id="GO:0016020">
    <property type="term" value="C:membrane"/>
    <property type="evidence" value="ECO:0007669"/>
    <property type="project" value="UniProtKB-SubCell"/>
</dbReference>
<proteinExistence type="predicted"/>
<dbReference type="InterPro" id="IPR020846">
    <property type="entry name" value="MFS_dom"/>
</dbReference>
<feature type="transmembrane region" description="Helical" evidence="6">
    <location>
        <begin position="347"/>
        <end position="366"/>
    </location>
</feature>
<dbReference type="FunFam" id="1.20.1250.20:FF:000018">
    <property type="entry name" value="MFS transporter permease"/>
    <property type="match status" value="1"/>
</dbReference>
<dbReference type="InterPro" id="IPR011701">
    <property type="entry name" value="MFS"/>
</dbReference>
<feature type="transmembrane region" description="Helical" evidence="6">
    <location>
        <begin position="59"/>
        <end position="79"/>
    </location>
</feature>
<dbReference type="PROSITE" id="PS50850">
    <property type="entry name" value="MFS"/>
    <property type="match status" value="1"/>
</dbReference>
<dbReference type="GeneID" id="66516993"/>
<feature type="transmembrane region" description="Helical" evidence="6">
    <location>
        <begin position="410"/>
        <end position="429"/>
    </location>
</feature>
<comment type="subcellular location">
    <subcellularLocation>
        <location evidence="1">Membrane</location>
        <topology evidence="1">Multi-pass membrane protein</topology>
    </subcellularLocation>
</comment>
<dbReference type="EMBL" id="CP010026">
    <property type="protein sequence ID" value="AJZ59595.1"/>
    <property type="molecule type" value="Genomic_DNA"/>
</dbReference>
<dbReference type="Proteomes" id="UP001246473">
    <property type="component" value="Unassembled WGS sequence"/>
</dbReference>
<keyword evidence="3 6" id="KW-0812">Transmembrane</keyword>
<dbReference type="AlphaFoldDB" id="A0AAP5QBU3"/>
<feature type="transmembrane region" description="Helical" evidence="6">
    <location>
        <begin position="21"/>
        <end position="39"/>
    </location>
</feature>
<evidence type="ECO:0000313" key="8">
    <source>
        <dbReference type="EMBL" id="AJZ59595.1"/>
    </source>
</evidence>
<evidence type="ECO:0000259" key="7">
    <source>
        <dbReference type="PROSITE" id="PS50850"/>
    </source>
</evidence>
<feature type="transmembrane region" description="Helical" evidence="6">
    <location>
        <begin position="115"/>
        <end position="137"/>
    </location>
</feature>
<dbReference type="Pfam" id="PF07690">
    <property type="entry name" value="MFS_1"/>
    <property type="match status" value="1"/>
</dbReference>
<dbReference type="PANTHER" id="PTHR43791">
    <property type="entry name" value="PERMEASE-RELATED"/>
    <property type="match status" value="1"/>
</dbReference>
<sequence length="449" mass="48173">MTFFSRETFSSVSEAAIYNRVARRLIPFLLVLYIISFLDRVNVGFAKLQMSTDIGLSDAVFGAGAGIFFIGYAICEIPSNLLLQRFGARFWIARILVIWGAISVSMMFVRSPVAFLILRFLLGVAEAGFYPGILLYLTYWFPSKLRSQVCSLFFLGVPLAGVIGGPVSGWIMKTMSGTAGLAGWQWLFLIEGVPAVIGGVVTYFYLNNGPRDAKWLTSDERNVVVTALSKEDAHHRAMGRGHRLGDALRNPHVWLLAVANFTLLGGIYGVSFWLPQIVKDLGVKDVFLNGLTTTVPFAIASVAMIAVGRRSDRTGERSWHIIYSGIAGAIGLAGAAALMAYPLLALAFLSLALAGALSSIAVLWVFPGSILTGAAAAGGIALMATIGNLGGYVAPYILGVARETTHRVDAGLYVLAVAMAFGALLVYFLPRDTAPERGNPIRQAPPPVC</sequence>
<evidence type="ECO:0000313" key="10">
    <source>
        <dbReference type="Proteomes" id="UP000032614"/>
    </source>
</evidence>
<reference evidence="9" key="2">
    <citation type="submission" date="2022-08" db="EMBL/GenBank/DDBJ databases">
        <authorList>
            <person name="Kim S.-J."/>
        </authorList>
    </citation>
    <scope>NUCLEOTIDE SEQUENCE</scope>
    <source>
        <strain evidence="9">KJ</strain>
    </source>
</reference>
<name>A0AAP5QBU3_9BURK</name>
<dbReference type="Proteomes" id="UP000032614">
    <property type="component" value="Chromosome 1"/>
</dbReference>
<organism evidence="9 11">
    <name type="scientific">Paraburkholderia fungorum</name>
    <dbReference type="NCBI Taxonomy" id="134537"/>
    <lineage>
        <taxon>Bacteria</taxon>
        <taxon>Pseudomonadati</taxon>
        <taxon>Pseudomonadota</taxon>
        <taxon>Betaproteobacteria</taxon>
        <taxon>Burkholderiales</taxon>
        <taxon>Burkholderiaceae</taxon>
        <taxon>Paraburkholderia</taxon>
    </lineage>
</organism>
<dbReference type="PANTHER" id="PTHR43791:SF36">
    <property type="entry name" value="TRANSPORTER, PUTATIVE (AFU_ORTHOLOGUE AFUA_6G08340)-RELATED"/>
    <property type="match status" value="1"/>
</dbReference>